<gene>
    <name evidence="1" type="ORF">Acj9p069</name>
</gene>
<evidence type="ECO:0000313" key="1">
    <source>
        <dbReference type="EMBL" id="ADG59969.1"/>
    </source>
</evidence>
<dbReference type="KEGG" id="vg:9926503"/>
<keyword evidence="2" id="KW-1185">Reference proteome</keyword>
<name>E5EPK3_9CAUD</name>
<dbReference type="RefSeq" id="YP_004010206.1">
    <property type="nucleotide sequence ID" value="NC_014663.1"/>
</dbReference>
<dbReference type="Proteomes" id="UP000008731">
    <property type="component" value="Segment"/>
</dbReference>
<dbReference type="EMBL" id="HM004124">
    <property type="protein sequence ID" value="ADG59969.1"/>
    <property type="molecule type" value="Genomic_DNA"/>
</dbReference>
<accession>E5EPK3</accession>
<evidence type="ECO:0000313" key="2">
    <source>
        <dbReference type="Proteomes" id="UP000008731"/>
    </source>
</evidence>
<protein>
    <submittedName>
        <fullName evidence="1">Uncharacterized protein</fullName>
    </submittedName>
</protein>
<sequence>MSKLKMEMSSTEKLICFHLASLNPHVSHKVVQRTYLDWVQHLFIEREGNGLKDLILVKVDYNNPDSMIEIVRQLHTGLNSRLLNLEYTGARWVSIGNCRFSAFRLIANDVHAVLTNAKDEFQIVLSKKTGEVLSSRNSAEINYVELLLNPETKIVEDL</sequence>
<proteinExistence type="predicted"/>
<organism evidence="1 2">
    <name type="scientific">Acinetobacter phage Acj9</name>
    <dbReference type="NCBI Taxonomy" id="760939"/>
    <lineage>
        <taxon>Viruses</taxon>
        <taxon>Duplodnaviria</taxon>
        <taxon>Heunggongvirae</taxon>
        <taxon>Uroviricota</taxon>
        <taxon>Caudoviricetes</taxon>
        <taxon>Pantevenvirales</taxon>
        <taxon>Straboviridae</taxon>
        <taxon>Twarogvirinae</taxon>
        <taxon>Acajnonavirus</taxon>
        <taxon>Acajnonavirus acj9</taxon>
    </lineage>
</organism>
<reference evidence="1 2" key="1">
    <citation type="journal article" date="2010" name="Virol. J.">
        <title>Genomes of the T4-related bacteriophages as windows on microbial genome evolution.</title>
        <authorList>
            <person name="Petrov V.M."/>
            <person name="Ratnayaka S."/>
            <person name="Nolan J.M."/>
            <person name="Miller E.S."/>
            <person name="Karam J.D."/>
        </authorList>
    </citation>
    <scope>NUCLEOTIDE SEQUENCE [LARGE SCALE GENOMIC DNA]</scope>
</reference>
<dbReference type="GeneID" id="9926503"/>